<dbReference type="Pfam" id="PF04548">
    <property type="entry name" value="AIG1"/>
    <property type="match status" value="1"/>
</dbReference>
<dbReference type="InterPro" id="IPR027417">
    <property type="entry name" value="P-loop_NTPase"/>
</dbReference>
<dbReference type="PANTHER" id="PTHR10903">
    <property type="entry name" value="GTPASE, IMAP FAMILY MEMBER-RELATED"/>
    <property type="match status" value="1"/>
</dbReference>
<dbReference type="PANTHER" id="PTHR10903:SF184">
    <property type="entry name" value="GTP-BINDING PROTEIN A"/>
    <property type="match status" value="1"/>
</dbReference>
<organism evidence="4 5">
    <name type="scientific">Paraglomus occultum</name>
    <dbReference type="NCBI Taxonomy" id="144539"/>
    <lineage>
        <taxon>Eukaryota</taxon>
        <taxon>Fungi</taxon>
        <taxon>Fungi incertae sedis</taxon>
        <taxon>Mucoromycota</taxon>
        <taxon>Glomeromycotina</taxon>
        <taxon>Glomeromycetes</taxon>
        <taxon>Paraglomerales</taxon>
        <taxon>Paraglomeraceae</taxon>
        <taxon>Paraglomus</taxon>
    </lineage>
</organism>
<dbReference type="Gene3D" id="3.40.50.300">
    <property type="entry name" value="P-loop containing nucleotide triphosphate hydrolases"/>
    <property type="match status" value="1"/>
</dbReference>
<evidence type="ECO:0000256" key="1">
    <source>
        <dbReference type="ARBA" id="ARBA00022741"/>
    </source>
</evidence>
<dbReference type="EMBL" id="CAJVPJ010001324">
    <property type="protein sequence ID" value="CAG8586590.1"/>
    <property type="molecule type" value="Genomic_DNA"/>
</dbReference>
<dbReference type="SUPFAM" id="SSF52540">
    <property type="entry name" value="P-loop containing nucleoside triphosphate hydrolases"/>
    <property type="match status" value="1"/>
</dbReference>
<evidence type="ECO:0000313" key="4">
    <source>
        <dbReference type="EMBL" id="CAG8586590.1"/>
    </source>
</evidence>
<keyword evidence="5" id="KW-1185">Reference proteome</keyword>
<proteinExistence type="predicted"/>
<dbReference type="InterPro" id="IPR011067">
    <property type="entry name" value="Plasmid_toxin/cell-grow_inhib"/>
</dbReference>
<evidence type="ECO:0000313" key="5">
    <source>
        <dbReference type="Proteomes" id="UP000789572"/>
    </source>
</evidence>
<keyword evidence="1" id="KW-0547">Nucleotide-binding</keyword>
<dbReference type="Gene3D" id="2.30.30.110">
    <property type="match status" value="1"/>
</dbReference>
<keyword evidence="2" id="KW-0342">GTP-binding</keyword>
<dbReference type="AlphaFoldDB" id="A0A9N9G9K1"/>
<dbReference type="Proteomes" id="UP000789572">
    <property type="component" value="Unassembled WGS sequence"/>
</dbReference>
<comment type="caution">
    <text evidence="4">The sequence shown here is derived from an EMBL/GenBank/DDBJ whole genome shotgun (WGS) entry which is preliminary data.</text>
</comment>
<protein>
    <submittedName>
        <fullName evidence="4">8977_t:CDS:1</fullName>
    </submittedName>
</protein>
<feature type="domain" description="AIG1-type G" evidence="3">
    <location>
        <begin position="136"/>
        <end position="248"/>
    </location>
</feature>
<accession>A0A9N9G9K1</accession>
<name>A0A9N9G9K1_9GLOM</name>
<feature type="non-terminal residue" evidence="4">
    <location>
        <position position="338"/>
    </location>
</feature>
<dbReference type="InterPro" id="IPR006703">
    <property type="entry name" value="G_AIG1"/>
</dbReference>
<evidence type="ECO:0000256" key="2">
    <source>
        <dbReference type="ARBA" id="ARBA00023134"/>
    </source>
</evidence>
<reference evidence="4" key="1">
    <citation type="submission" date="2021-06" db="EMBL/GenBank/DDBJ databases">
        <authorList>
            <person name="Kallberg Y."/>
            <person name="Tangrot J."/>
            <person name="Rosling A."/>
        </authorList>
    </citation>
    <scope>NUCLEOTIDE SEQUENCE</scope>
    <source>
        <strain evidence="4">IA702</strain>
    </source>
</reference>
<evidence type="ECO:0000259" key="3">
    <source>
        <dbReference type="Pfam" id="PF04548"/>
    </source>
</evidence>
<sequence>VEENNVSVLVCLKNYQYQIKKGDNKTKAEIFRGNLTSEIPTYHRRPQANSSLLEDTESIEPFEVFVKNTEENGLDYPSKLQLNYPRTVNRVRLKEHLGVLSSKAIGELRKAWQCREAKGLSKEEDAEEDRGWIKFKHKGETYQIIDTPGIGDTKLEQSQVLNEITKGYELVEDGIHQVLFVVGGQFTPEEVMTFNTLKRFFFDENANEYTTIVRTRFNNFEDENECEKDADLLLSSSCGRRVIHVDNPPIDIVGGGRRKERQIALNKEIREASREKLLKYLDSEEWKKVYRLKIKENNNKNEFYPVQTRDQGTQTGLTAQQITELEELKEQIQVLVNK</sequence>
<dbReference type="GO" id="GO:0005525">
    <property type="term" value="F:GTP binding"/>
    <property type="evidence" value="ECO:0007669"/>
    <property type="project" value="UniProtKB-KW"/>
</dbReference>
<dbReference type="InterPro" id="IPR045058">
    <property type="entry name" value="GIMA/IAN/Toc"/>
</dbReference>
<gene>
    <name evidence="4" type="ORF">POCULU_LOCUS6756</name>
</gene>
<dbReference type="OrthoDB" id="8954335at2759"/>